<evidence type="ECO:0000313" key="2">
    <source>
        <dbReference type="Proteomes" id="UP001597520"/>
    </source>
</evidence>
<dbReference type="EMBL" id="JBHUML010000002">
    <property type="protein sequence ID" value="MFD2705002.1"/>
    <property type="molecule type" value="Genomic_DNA"/>
</dbReference>
<accession>A0ABW5T0Y5</accession>
<protein>
    <submittedName>
        <fullName evidence="1">Bh protein</fullName>
    </submittedName>
</protein>
<organism evidence="1 2">
    <name type="scientific">Salibacterium lacus</name>
    <dbReference type="NCBI Taxonomy" id="1898109"/>
    <lineage>
        <taxon>Bacteria</taxon>
        <taxon>Bacillati</taxon>
        <taxon>Bacillota</taxon>
        <taxon>Bacilli</taxon>
        <taxon>Bacillales</taxon>
        <taxon>Bacillaceae</taxon>
    </lineage>
</organism>
<proteinExistence type="predicted"/>
<dbReference type="RefSeq" id="WP_380712267.1">
    <property type="nucleotide sequence ID" value="NZ_JBHUML010000002.1"/>
</dbReference>
<evidence type="ECO:0000313" key="1">
    <source>
        <dbReference type="EMBL" id="MFD2705002.1"/>
    </source>
</evidence>
<keyword evidence="2" id="KW-1185">Reference proteome</keyword>
<comment type="caution">
    <text evidence="1">The sequence shown here is derived from an EMBL/GenBank/DDBJ whole genome shotgun (WGS) entry which is preliminary data.</text>
</comment>
<reference evidence="2" key="1">
    <citation type="journal article" date="2019" name="Int. J. Syst. Evol. Microbiol.">
        <title>The Global Catalogue of Microorganisms (GCM) 10K type strain sequencing project: providing services to taxonomists for standard genome sequencing and annotation.</title>
        <authorList>
            <consortium name="The Broad Institute Genomics Platform"/>
            <consortium name="The Broad Institute Genome Sequencing Center for Infectious Disease"/>
            <person name="Wu L."/>
            <person name="Ma J."/>
        </authorList>
    </citation>
    <scope>NUCLEOTIDE SEQUENCE [LARGE SCALE GENOMIC DNA]</scope>
    <source>
        <strain evidence="2">KCTC 33792</strain>
    </source>
</reference>
<name>A0ABW5T0Y5_9BACI</name>
<gene>
    <name evidence="1" type="ORF">ACFSUB_05945</name>
</gene>
<sequence length="109" mass="13127">MKTHEMQADLYCIQCREETPHVIQYINEEISTITCRQCSRAVDIDIDIMNELYDEVYQRITTKPARMSKESREDLSHFFFSLPSRVISKPYRLFRDANDTQKAIRRYRK</sequence>
<dbReference type="Proteomes" id="UP001597520">
    <property type="component" value="Unassembled WGS sequence"/>
</dbReference>